<proteinExistence type="predicted"/>
<organism evidence="1 2">
    <name type="scientific">Neobacillus piezotolerans</name>
    <dbReference type="NCBI Taxonomy" id="2259171"/>
    <lineage>
        <taxon>Bacteria</taxon>
        <taxon>Bacillati</taxon>
        <taxon>Bacillota</taxon>
        <taxon>Bacilli</taxon>
        <taxon>Bacillales</taxon>
        <taxon>Bacillaceae</taxon>
        <taxon>Neobacillus</taxon>
    </lineage>
</organism>
<sequence length="62" mass="6920">MTDAFQMAYNFLIEELKRHTGNERDSTIPKAFLASRGWWKPVKAGIGKSPMSPALKGLNLAK</sequence>
<name>A0A3D8GVV6_9BACI</name>
<dbReference type="AlphaFoldDB" id="A0A3D8GVV6"/>
<evidence type="ECO:0000313" key="2">
    <source>
        <dbReference type="Proteomes" id="UP000257144"/>
    </source>
</evidence>
<protein>
    <submittedName>
        <fullName evidence="1">Uncharacterized protein</fullName>
    </submittedName>
</protein>
<accession>A0A3D8GVV6</accession>
<comment type="caution">
    <text evidence="1">The sequence shown here is derived from an EMBL/GenBank/DDBJ whole genome shotgun (WGS) entry which is preliminary data.</text>
</comment>
<gene>
    <name evidence="1" type="ORF">DRW41_02765</name>
</gene>
<dbReference type="EMBL" id="QNQT01000001">
    <property type="protein sequence ID" value="RDU38502.1"/>
    <property type="molecule type" value="Genomic_DNA"/>
</dbReference>
<evidence type="ECO:0000313" key="1">
    <source>
        <dbReference type="EMBL" id="RDU38502.1"/>
    </source>
</evidence>
<reference evidence="1 2" key="1">
    <citation type="submission" date="2018-07" db="EMBL/GenBank/DDBJ databases">
        <title>Bacillus sp. YLB-04 draft genome sequence.</title>
        <authorList>
            <person name="Yu L."/>
            <person name="Tang X."/>
        </authorList>
    </citation>
    <scope>NUCLEOTIDE SEQUENCE [LARGE SCALE GENOMIC DNA]</scope>
    <source>
        <strain evidence="1 2">YLB-04</strain>
    </source>
</reference>
<dbReference type="Proteomes" id="UP000257144">
    <property type="component" value="Unassembled WGS sequence"/>
</dbReference>
<keyword evidence="2" id="KW-1185">Reference proteome</keyword>